<dbReference type="Pfam" id="PF00201">
    <property type="entry name" value="UDPGT"/>
    <property type="match status" value="3"/>
</dbReference>
<protein>
    <recommendedName>
        <fullName evidence="6">UDP-glycosyltransferases domain-containing protein</fullName>
    </recommendedName>
</protein>
<keyword evidence="3" id="KW-0808">Transferase</keyword>
<evidence type="ECO:0000313" key="4">
    <source>
        <dbReference type="EMBL" id="RZC66922.1"/>
    </source>
</evidence>
<evidence type="ECO:0000313" key="5">
    <source>
        <dbReference type="Proteomes" id="UP000316621"/>
    </source>
</evidence>
<dbReference type="FunFam" id="3.40.50.2000:FF:000056">
    <property type="entry name" value="Glycosyltransferase"/>
    <property type="match status" value="1"/>
</dbReference>
<name>A0A4Y7K3J9_PAPSO</name>
<evidence type="ECO:0000256" key="2">
    <source>
        <dbReference type="ARBA" id="ARBA00022676"/>
    </source>
</evidence>
<dbReference type="FunFam" id="3.40.50.2000:FF:000047">
    <property type="entry name" value="Glycosyltransferase"/>
    <property type="match status" value="2"/>
</dbReference>
<dbReference type="Gene3D" id="3.40.50.2000">
    <property type="entry name" value="Glycogen Phosphorylase B"/>
    <property type="match status" value="6"/>
</dbReference>
<dbReference type="EMBL" id="CM010720">
    <property type="protein sequence ID" value="RZC66922.1"/>
    <property type="molecule type" value="Genomic_DNA"/>
</dbReference>
<organism evidence="4 5">
    <name type="scientific">Papaver somniferum</name>
    <name type="common">Opium poppy</name>
    <dbReference type="NCBI Taxonomy" id="3469"/>
    <lineage>
        <taxon>Eukaryota</taxon>
        <taxon>Viridiplantae</taxon>
        <taxon>Streptophyta</taxon>
        <taxon>Embryophyta</taxon>
        <taxon>Tracheophyta</taxon>
        <taxon>Spermatophyta</taxon>
        <taxon>Magnoliopsida</taxon>
        <taxon>Ranunculales</taxon>
        <taxon>Papaveraceae</taxon>
        <taxon>Papaveroideae</taxon>
        <taxon>Papaver</taxon>
    </lineage>
</organism>
<dbReference type="SUPFAM" id="SSF53756">
    <property type="entry name" value="UDP-Glycosyltransferase/glycogen phosphorylase"/>
    <property type="match status" value="3"/>
</dbReference>
<dbReference type="Proteomes" id="UP000316621">
    <property type="component" value="Chromosome 6"/>
</dbReference>
<evidence type="ECO:0008006" key="6">
    <source>
        <dbReference type="Google" id="ProtNLM"/>
    </source>
</evidence>
<comment type="similarity">
    <text evidence="1">Belongs to the UDP-glycosyltransferase family.</text>
</comment>
<reference evidence="4 5" key="1">
    <citation type="journal article" date="2018" name="Science">
        <title>The opium poppy genome and morphinan production.</title>
        <authorList>
            <person name="Guo L."/>
            <person name="Winzer T."/>
            <person name="Yang X."/>
            <person name="Li Y."/>
            <person name="Ning Z."/>
            <person name="He Z."/>
            <person name="Teodor R."/>
            <person name="Lu Y."/>
            <person name="Bowser T.A."/>
            <person name="Graham I.A."/>
            <person name="Ye K."/>
        </authorList>
    </citation>
    <scope>NUCLEOTIDE SEQUENCE [LARGE SCALE GENOMIC DNA]</scope>
    <source>
        <strain evidence="5">cv. HN1</strain>
        <tissue evidence="4">Leaves</tissue>
    </source>
</reference>
<dbReference type="PANTHER" id="PTHR48047:SF45">
    <property type="entry name" value="SCOPOLETIN GLUCOSYLTRANSFERASE-LIKE"/>
    <property type="match status" value="1"/>
</dbReference>
<dbReference type="OMA" id="HIPRIMF"/>
<dbReference type="PANTHER" id="PTHR48047">
    <property type="entry name" value="GLYCOSYLTRANSFERASE"/>
    <property type="match status" value="1"/>
</dbReference>
<dbReference type="Gramene" id="RZC66922">
    <property type="protein sequence ID" value="RZC66922"/>
    <property type="gene ID" value="C5167_010616"/>
</dbReference>
<dbReference type="InterPro" id="IPR002213">
    <property type="entry name" value="UDP_glucos_trans"/>
</dbReference>
<accession>A0A4Y7K3J9</accession>
<dbReference type="InterPro" id="IPR035595">
    <property type="entry name" value="UDP_glycos_trans_CS"/>
</dbReference>
<keyword evidence="5" id="KW-1185">Reference proteome</keyword>
<dbReference type="AlphaFoldDB" id="A0A4Y7K3J9"/>
<evidence type="ECO:0000256" key="1">
    <source>
        <dbReference type="ARBA" id="ARBA00009995"/>
    </source>
</evidence>
<dbReference type="CDD" id="cd03784">
    <property type="entry name" value="GT1_Gtf-like"/>
    <property type="match status" value="3"/>
</dbReference>
<dbReference type="PROSITE" id="PS00375">
    <property type="entry name" value="UDPGT"/>
    <property type="match status" value="2"/>
</dbReference>
<sequence>MLQLPFENLVQELRPNVIVADMFIPWATETAGKFGIPRIVFHGTCLFSLCVSESLRSFQPDITSEKMNFLVPGLPDKIEMTMSELPEKSSATSEFAKLMERIRESEMQSYGAIINSFYEFEPAYANHHAKVMGRKAWQIGPVSLRNVDPVDKAQRGKTSSVNEHCVLSWLDSKKINSVLYICFGSVSRISNNQLVEIAMGLEDSDVPFVWVIRKLENDEKQMPLHEGFEDRIKGKGLIITGWSPQVLILDHPAVGGFMTHCGWNSVLEGITAGVPLITWPVFGEQFHNQKFVTEVARVGIQVGVEKWNFWIDGKNVSVKKEKIVKAVTQLMSSDGEETTEMRNRVKPLSEMAFTAVKEERERSLGLDIHIQEIKFPAAEAGLPEGFESVNDLTSLDMVPNLSQAIKMLQEPLERLIEEHKPDFIFADVLLPFATEAASKYGVPRFVFHGTSFFSQCVDQSLISDREAFVVPGLPDKIEMTRLQLHDKFKDEDASPTVAREQIREAEEKCYGILVNSFYELEPAYGIHYEKVMRKRVWSIGPVSLRNKDNVDKIQRGMKTEIDEHFILNWLDSKKPQSVLYICFGSLSRFSNAQLLEIAAGVEDSGTSFIWVVRTIKKEEEEESCLPAGFEERTEGKGLIIREWAPQMLILDHPAVGGFMTHCGWNSILEGIRVGVEKWNSWIEPEDVGARKEEIANAVSQLMSDGEEGQNIRTRAKELSKMARKTVKEGGSSYENLTALIQELKMLHIFFFPFVAYGHMIPTIDIAKLFAARGVKTTIILTPLNASVLSSSIDRGRSLGLDIHIQVIKFPGVEAGLPEGVESCDDMTSPEMVPKIFLAVKMLQEPLEQLIEEHRPDVIVADMFIPFATEAASKYGIPRFVFHGTSFYSQCVEESLFCHKPYVGVTSDREPFLVPGLPDKIEMTRLQLNVHFKVENGFFTEVRNLFRDAEQKSYGILVNGFNELEPAYAMHYNKVLGKKAWAIGPVSLRNRDSVDKVQRGKKTAINEHVVLEWLDSKKPNSVLYICFGSMARFSKAQLLEMAVGLEDSRISFMWVIRTVKREEEESFLPEGFEDRKEGKGLVIREWAPQVLILDHPAVGGFMTHCGWNSILEGVSAGVPMITWPMFAEQFHNENFITRVLKIGIPVGVEKWNDWIDAEDVQVKKEKIANVISRLMGDEEEGKNMRMRAKELGKKAKVAVEEGGSSYENLSALIQELEMVKASTTRRRVP</sequence>
<keyword evidence="2" id="KW-0328">Glycosyltransferase</keyword>
<gene>
    <name evidence="4" type="ORF">C5167_010616</name>
</gene>
<evidence type="ECO:0000256" key="3">
    <source>
        <dbReference type="ARBA" id="ARBA00022679"/>
    </source>
</evidence>
<dbReference type="GO" id="GO:0035251">
    <property type="term" value="F:UDP-glucosyltransferase activity"/>
    <property type="evidence" value="ECO:0007669"/>
    <property type="project" value="TreeGrafter"/>
</dbReference>
<dbReference type="FunFam" id="3.40.50.2000:FF:000071">
    <property type="entry name" value="Glycosyltransferase"/>
    <property type="match status" value="1"/>
</dbReference>
<proteinExistence type="inferred from homology"/>